<gene>
    <name evidence="3" type="ORF">SAMN05216447_11310</name>
</gene>
<name>A0A1H6K0X0_9ACTN</name>
<feature type="compositionally biased region" description="Basic and acidic residues" evidence="1">
    <location>
        <begin position="15"/>
        <end position="59"/>
    </location>
</feature>
<proteinExistence type="predicted"/>
<reference evidence="3 4" key="1">
    <citation type="submission" date="2016-10" db="EMBL/GenBank/DDBJ databases">
        <authorList>
            <person name="Varghese N."/>
            <person name="Submissions S."/>
        </authorList>
    </citation>
    <scope>NUCLEOTIDE SEQUENCE [LARGE SCALE GENOMIC DNA]</scope>
    <source>
        <strain evidence="3 4">WCP15</strain>
    </source>
</reference>
<comment type="caution">
    <text evidence="3">The sequence shown here is derived from an EMBL/GenBank/DDBJ whole genome shotgun (WGS) entry which is preliminary data.</text>
</comment>
<keyword evidence="2" id="KW-0472">Membrane</keyword>
<sequence>MADDPQGLSDEERAELEQLRAEKAKRDAAARAQSERAELERLKREQRRVDERAAADERTRKIRERNAKLMEPDDDLRMPVGQKIVLLAVLALVVIIVIAMNLGR</sequence>
<evidence type="ECO:0000256" key="2">
    <source>
        <dbReference type="SAM" id="Phobius"/>
    </source>
</evidence>
<feature type="region of interest" description="Disordered" evidence="1">
    <location>
        <begin position="1"/>
        <end position="59"/>
    </location>
</feature>
<dbReference type="EMBL" id="FNWT01000013">
    <property type="protein sequence ID" value="SEH68601.1"/>
    <property type="molecule type" value="Genomic_DNA"/>
</dbReference>
<evidence type="ECO:0008006" key="5">
    <source>
        <dbReference type="Google" id="ProtNLM"/>
    </source>
</evidence>
<organism evidence="3 4">
    <name type="scientific">Parafannyhessea umbonata</name>
    <dbReference type="NCBI Taxonomy" id="604330"/>
    <lineage>
        <taxon>Bacteria</taxon>
        <taxon>Bacillati</taxon>
        <taxon>Actinomycetota</taxon>
        <taxon>Coriobacteriia</taxon>
        <taxon>Coriobacteriales</taxon>
        <taxon>Atopobiaceae</taxon>
        <taxon>Parafannyhessea</taxon>
    </lineage>
</organism>
<dbReference type="RefSeq" id="WP_078686893.1">
    <property type="nucleotide sequence ID" value="NZ_FNWT01000013.1"/>
</dbReference>
<dbReference type="Proteomes" id="UP000199135">
    <property type="component" value="Unassembled WGS sequence"/>
</dbReference>
<evidence type="ECO:0000313" key="4">
    <source>
        <dbReference type="Proteomes" id="UP000199135"/>
    </source>
</evidence>
<accession>A0A1H6K0X0</accession>
<keyword evidence="2" id="KW-0812">Transmembrane</keyword>
<keyword evidence="4" id="KW-1185">Reference proteome</keyword>
<keyword evidence="2" id="KW-1133">Transmembrane helix</keyword>
<evidence type="ECO:0000256" key="1">
    <source>
        <dbReference type="SAM" id="MobiDB-lite"/>
    </source>
</evidence>
<protein>
    <recommendedName>
        <fullName evidence="5">DUF3618 domain-containing protein</fullName>
    </recommendedName>
</protein>
<feature type="transmembrane region" description="Helical" evidence="2">
    <location>
        <begin position="84"/>
        <end position="103"/>
    </location>
</feature>
<evidence type="ECO:0000313" key="3">
    <source>
        <dbReference type="EMBL" id="SEH68601.1"/>
    </source>
</evidence>